<dbReference type="SUPFAM" id="SSF51735">
    <property type="entry name" value="NAD(P)-binding Rossmann-fold domains"/>
    <property type="match status" value="1"/>
</dbReference>
<gene>
    <name evidence="5" type="ORF">Cba03nite_70060</name>
</gene>
<dbReference type="InterPro" id="IPR055170">
    <property type="entry name" value="GFO_IDH_MocA-like_dom"/>
</dbReference>
<dbReference type="Gene3D" id="3.40.50.720">
    <property type="entry name" value="NAD(P)-binding Rossmann-like Domain"/>
    <property type="match status" value="1"/>
</dbReference>
<evidence type="ECO:0000259" key="4">
    <source>
        <dbReference type="Pfam" id="PF22725"/>
    </source>
</evidence>
<proteinExistence type="inferred from homology"/>
<dbReference type="GO" id="GO:0000166">
    <property type="term" value="F:nucleotide binding"/>
    <property type="evidence" value="ECO:0007669"/>
    <property type="project" value="InterPro"/>
</dbReference>
<accession>A0A8J3JRL6</accession>
<evidence type="ECO:0000259" key="3">
    <source>
        <dbReference type="Pfam" id="PF01408"/>
    </source>
</evidence>
<dbReference type="Pfam" id="PF22725">
    <property type="entry name" value="GFO_IDH_MocA_C3"/>
    <property type="match status" value="1"/>
</dbReference>
<evidence type="ECO:0000313" key="5">
    <source>
        <dbReference type="EMBL" id="GIF85657.1"/>
    </source>
</evidence>
<protein>
    <submittedName>
        <fullName evidence="5">Oxidoreductase</fullName>
    </submittedName>
</protein>
<dbReference type="PANTHER" id="PTHR22604:SF105">
    <property type="entry name" value="TRANS-1,2-DIHYDROBENZENE-1,2-DIOL DEHYDROGENASE"/>
    <property type="match status" value="1"/>
</dbReference>
<dbReference type="Pfam" id="PF01408">
    <property type="entry name" value="GFO_IDH_MocA"/>
    <property type="match status" value="1"/>
</dbReference>
<dbReference type="EMBL" id="BONF01000051">
    <property type="protein sequence ID" value="GIF85657.1"/>
    <property type="molecule type" value="Genomic_DNA"/>
</dbReference>
<dbReference type="Proteomes" id="UP000601223">
    <property type="component" value="Unassembled WGS sequence"/>
</dbReference>
<organism evidence="5 6">
    <name type="scientific">Catellatospora bangladeshensis</name>
    <dbReference type="NCBI Taxonomy" id="310355"/>
    <lineage>
        <taxon>Bacteria</taxon>
        <taxon>Bacillati</taxon>
        <taxon>Actinomycetota</taxon>
        <taxon>Actinomycetes</taxon>
        <taxon>Micromonosporales</taxon>
        <taxon>Micromonosporaceae</taxon>
        <taxon>Catellatospora</taxon>
    </lineage>
</organism>
<dbReference type="InterPro" id="IPR000683">
    <property type="entry name" value="Gfo/Idh/MocA-like_OxRdtase_N"/>
</dbReference>
<keyword evidence="6" id="KW-1185">Reference proteome</keyword>
<dbReference type="PANTHER" id="PTHR22604">
    <property type="entry name" value="OXIDOREDUCTASES"/>
    <property type="match status" value="1"/>
</dbReference>
<dbReference type="GO" id="GO:0016491">
    <property type="term" value="F:oxidoreductase activity"/>
    <property type="evidence" value="ECO:0007669"/>
    <property type="project" value="UniProtKB-KW"/>
</dbReference>
<comment type="similarity">
    <text evidence="1">Belongs to the Gfo/Idh/MocA family.</text>
</comment>
<comment type="caution">
    <text evidence="5">The sequence shown here is derived from an EMBL/GenBank/DDBJ whole genome shotgun (WGS) entry which is preliminary data.</text>
</comment>
<dbReference type="InterPro" id="IPR036291">
    <property type="entry name" value="NAD(P)-bd_dom_sf"/>
</dbReference>
<dbReference type="Gene3D" id="3.30.360.10">
    <property type="entry name" value="Dihydrodipicolinate Reductase, domain 2"/>
    <property type="match status" value="1"/>
</dbReference>
<dbReference type="AlphaFoldDB" id="A0A8J3JRL6"/>
<dbReference type="SUPFAM" id="SSF55347">
    <property type="entry name" value="Glyceraldehyde-3-phosphate dehydrogenase-like, C-terminal domain"/>
    <property type="match status" value="1"/>
</dbReference>
<dbReference type="InterPro" id="IPR050984">
    <property type="entry name" value="Gfo/Idh/MocA_domain"/>
</dbReference>
<keyword evidence="2" id="KW-0560">Oxidoreductase</keyword>
<feature type="domain" description="Gfo/Idh/MocA-like oxidoreductase N-terminal" evidence="3">
    <location>
        <begin position="5"/>
        <end position="123"/>
    </location>
</feature>
<name>A0A8J3JRL6_9ACTN</name>
<dbReference type="RefSeq" id="WP_203755917.1">
    <property type="nucleotide sequence ID" value="NZ_BONF01000051.1"/>
</dbReference>
<sequence length="321" mass="34082">MTDQIRWGVLATGGIAARFARELALVPDAELVAVGSRTASSAEAFATEHGVARSHGSWEALAADPDVNLIYIATPHSHHHAAASLCLRAGKPLLVEKAFTLDLAQAQELVTVARERQLFLMEAFWTRTLPAILKAQQLIADGAIGEVVAVQAAFGIAFDPDPAHRLRNPQLGGGALLDLGVYPIGFAQLLLGEPNQVRAWAQLFPEGTDARTSIALGFPSGAVASLYCGTGGDLRTATVVGSTGKIDFPWGFHAAERFVLHRDAADPQEFQDAPAGLHFEAAEAGKCWRAGKLESDLVPLSSTLSVMRTMDAIRAQIGVSY</sequence>
<feature type="domain" description="GFO/IDH/MocA-like oxidoreductase" evidence="4">
    <location>
        <begin position="133"/>
        <end position="246"/>
    </location>
</feature>
<evidence type="ECO:0000256" key="2">
    <source>
        <dbReference type="ARBA" id="ARBA00023002"/>
    </source>
</evidence>
<reference evidence="5 6" key="1">
    <citation type="submission" date="2021-01" db="EMBL/GenBank/DDBJ databases">
        <title>Whole genome shotgun sequence of Catellatospora bangladeshensis NBRC 107357.</title>
        <authorList>
            <person name="Komaki H."/>
            <person name="Tamura T."/>
        </authorList>
    </citation>
    <scope>NUCLEOTIDE SEQUENCE [LARGE SCALE GENOMIC DNA]</scope>
    <source>
        <strain evidence="5 6">NBRC 107357</strain>
    </source>
</reference>
<evidence type="ECO:0000313" key="6">
    <source>
        <dbReference type="Proteomes" id="UP000601223"/>
    </source>
</evidence>
<evidence type="ECO:0000256" key="1">
    <source>
        <dbReference type="ARBA" id="ARBA00010928"/>
    </source>
</evidence>